<evidence type="ECO:0000313" key="4">
    <source>
        <dbReference type="Proteomes" id="UP000570010"/>
    </source>
</evidence>
<dbReference type="Proteomes" id="UP000472971">
    <property type="component" value="Unassembled WGS sequence"/>
</dbReference>
<gene>
    <name evidence="2" type="ORF">G4D64_08845</name>
    <name evidence="1" type="ORF">H1Z61_09450</name>
</gene>
<keyword evidence="3" id="KW-1185">Reference proteome</keyword>
<dbReference type="Proteomes" id="UP000570010">
    <property type="component" value="Unassembled WGS sequence"/>
</dbReference>
<organism evidence="2 3">
    <name type="scientific">Bacillus aquiflavi</name>
    <dbReference type="NCBI Taxonomy" id="2672567"/>
    <lineage>
        <taxon>Bacteria</taxon>
        <taxon>Bacillati</taxon>
        <taxon>Bacillota</taxon>
        <taxon>Bacilli</taxon>
        <taxon>Bacillales</taxon>
        <taxon>Bacillaceae</taxon>
        <taxon>Bacillus</taxon>
    </lineage>
</organism>
<accession>A0A6B3VZD1</accession>
<sequence length="76" mass="8716">MKHSKKARWIIGLSGVAFSAFILSQIEYEAADNNSTEQIKDQEVSKKEKELAALDWGNFTINETQIRQSDRKTKRS</sequence>
<evidence type="ECO:0000313" key="1">
    <source>
        <dbReference type="EMBL" id="MBA4537361.1"/>
    </source>
</evidence>
<dbReference type="AlphaFoldDB" id="A0A6B3VZD1"/>
<proteinExistence type="predicted"/>
<dbReference type="EMBL" id="JAAIWN010000018">
    <property type="protein sequence ID" value="NEY81617.1"/>
    <property type="molecule type" value="Genomic_DNA"/>
</dbReference>
<dbReference type="RefSeq" id="WP_163242011.1">
    <property type="nucleotide sequence ID" value="NZ_CP082780.1"/>
</dbReference>
<name>A0A6B3VZD1_9BACI</name>
<protein>
    <submittedName>
        <fullName evidence="2">Uncharacterized protein</fullName>
    </submittedName>
</protein>
<evidence type="ECO:0000313" key="2">
    <source>
        <dbReference type="EMBL" id="NEY81617.1"/>
    </source>
</evidence>
<evidence type="ECO:0000313" key="3">
    <source>
        <dbReference type="Proteomes" id="UP000472971"/>
    </source>
</evidence>
<reference evidence="1 4" key="2">
    <citation type="submission" date="2020-07" db="EMBL/GenBank/DDBJ databases">
        <authorList>
            <person name="Feng H."/>
        </authorList>
    </citation>
    <scope>NUCLEOTIDE SEQUENCE [LARGE SCALE GENOMIC DNA]</scope>
    <source>
        <strain evidence="1">S-12</strain>
        <strain evidence="4">s-12</strain>
    </source>
</reference>
<comment type="caution">
    <text evidence="2">The sequence shown here is derived from an EMBL/GenBank/DDBJ whole genome shotgun (WGS) entry which is preliminary data.</text>
</comment>
<dbReference type="EMBL" id="JACEIO010000020">
    <property type="protein sequence ID" value="MBA4537361.1"/>
    <property type="molecule type" value="Genomic_DNA"/>
</dbReference>
<reference evidence="2 3" key="1">
    <citation type="submission" date="2020-02" db="EMBL/GenBank/DDBJ databases">
        <title>Bacillus aquiflavi sp. nov., isolated from yellow water of strong flavor Chinese baijiu in Yibin region of China.</title>
        <authorList>
            <person name="Xie J."/>
        </authorList>
    </citation>
    <scope>NUCLEOTIDE SEQUENCE [LARGE SCALE GENOMIC DNA]</scope>
    <source>
        <strain evidence="2 3">3H-10</strain>
    </source>
</reference>